<dbReference type="AlphaFoldDB" id="A0A8J7RIJ2"/>
<evidence type="ECO:0000313" key="3">
    <source>
        <dbReference type="Proteomes" id="UP000673975"/>
    </source>
</evidence>
<evidence type="ECO:0000256" key="1">
    <source>
        <dbReference type="SAM" id="Phobius"/>
    </source>
</evidence>
<keyword evidence="1" id="KW-0472">Membrane</keyword>
<keyword evidence="1" id="KW-0812">Transmembrane</keyword>
<gene>
    <name evidence="2" type="ORF">NATSA_04410</name>
</gene>
<dbReference type="RefSeq" id="WP_210510803.1">
    <property type="nucleotide sequence ID" value="NZ_JAFIDN010000003.1"/>
</dbReference>
<comment type="caution">
    <text evidence="2">The sequence shown here is derived from an EMBL/GenBank/DDBJ whole genome shotgun (WGS) entry which is preliminary data.</text>
</comment>
<accession>A0A8J7RIJ2</accession>
<reference evidence="2" key="1">
    <citation type="submission" date="2021-02" db="EMBL/GenBank/DDBJ databases">
        <title>Natronogracilivirga saccharolytica gen. nov. sp. nov. a new anaerobic, haloalkiliphilic carbohydrate-fermenting bacterium from soda lake and proposing of Cyclonatronumiaceae fam. nov. in the phylum Balneolaeota.</title>
        <authorList>
            <person name="Zhilina T.N."/>
            <person name="Sorokin D.Y."/>
            <person name="Zavarzina D.G."/>
            <person name="Toshchakov S.V."/>
            <person name="Kublanov I.V."/>
        </authorList>
    </citation>
    <scope>NUCLEOTIDE SEQUENCE</scope>
    <source>
        <strain evidence="2">Z-1702</strain>
    </source>
</reference>
<proteinExistence type="predicted"/>
<feature type="transmembrane region" description="Helical" evidence="1">
    <location>
        <begin position="6"/>
        <end position="28"/>
    </location>
</feature>
<protein>
    <submittedName>
        <fullName evidence="2">Uncharacterized protein</fullName>
    </submittedName>
</protein>
<evidence type="ECO:0000313" key="2">
    <source>
        <dbReference type="EMBL" id="MBP3191902.1"/>
    </source>
</evidence>
<keyword evidence="1" id="KW-1133">Transmembrane helix</keyword>
<dbReference type="Proteomes" id="UP000673975">
    <property type="component" value="Unassembled WGS sequence"/>
</dbReference>
<dbReference type="EMBL" id="JAFIDN010000003">
    <property type="protein sequence ID" value="MBP3191902.1"/>
    <property type="molecule type" value="Genomic_DNA"/>
</dbReference>
<sequence length="161" mass="18189">MNDYTDLFYTLFAVVIFAVFLLVANNVIVRNEVSKVDLEYEKTAISMAQSIVEEARKMTFDQALLDGVDQDDLPAGFRETLGAPAGMQRRDFTVFDHFHGYADTLSTQIGDYAVEAEVVYVDGEHPHDEVSEPTYHKKLTVVVRSLESRKGATKTYIKSHF</sequence>
<name>A0A8J7RIJ2_9BACT</name>
<organism evidence="2 3">
    <name type="scientific">Natronogracilivirga saccharolytica</name>
    <dbReference type="NCBI Taxonomy" id="2812953"/>
    <lineage>
        <taxon>Bacteria</taxon>
        <taxon>Pseudomonadati</taxon>
        <taxon>Balneolota</taxon>
        <taxon>Balneolia</taxon>
        <taxon>Balneolales</taxon>
        <taxon>Cyclonatronaceae</taxon>
        <taxon>Natronogracilivirga</taxon>
    </lineage>
</organism>
<keyword evidence="3" id="KW-1185">Reference proteome</keyword>